<gene>
    <name evidence="2" type="ORF">GCM10009668_37140</name>
</gene>
<protein>
    <recommendedName>
        <fullName evidence="4">Translation initiation factor IF-2</fullName>
    </recommendedName>
</protein>
<feature type="compositionally biased region" description="Low complexity" evidence="1">
    <location>
        <begin position="14"/>
        <end position="59"/>
    </location>
</feature>
<dbReference type="EMBL" id="BAAALG010000013">
    <property type="protein sequence ID" value="GAA1112175.1"/>
    <property type="molecule type" value="Genomic_DNA"/>
</dbReference>
<accession>A0ABP4EML6</accession>
<feature type="compositionally biased region" description="Low complexity" evidence="1">
    <location>
        <begin position="168"/>
        <end position="180"/>
    </location>
</feature>
<evidence type="ECO:0000313" key="2">
    <source>
        <dbReference type="EMBL" id="GAA1112175.1"/>
    </source>
</evidence>
<sequence length="188" mass="18252">MTEHDDTRPHGAVPGQPGTPETGAAGTGPHDPATAYAQSSGAPQPSAAQPGQPAPGYAAAPPPDAPAKSRLRERVWGWKALTASALAGLIIGGGTGSAIAAVASDDGDHSDRRGQFQPGEGRPGGPGGFGRDGQFAPPGQNGDSDGSTPPQMPGQSDGQPAPDGGTSGSESGSNESSLDLGGSGVTQS</sequence>
<dbReference type="Proteomes" id="UP001501581">
    <property type="component" value="Unassembled WGS sequence"/>
</dbReference>
<feature type="compositionally biased region" description="Polar residues" evidence="1">
    <location>
        <begin position="141"/>
        <end position="158"/>
    </location>
</feature>
<evidence type="ECO:0000313" key="3">
    <source>
        <dbReference type="Proteomes" id="UP001501581"/>
    </source>
</evidence>
<evidence type="ECO:0000256" key="1">
    <source>
        <dbReference type="SAM" id="MobiDB-lite"/>
    </source>
</evidence>
<feature type="compositionally biased region" description="Gly residues" evidence="1">
    <location>
        <begin position="121"/>
        <end position="131"/>
    </location>
</feature>
<feature type="region of interest" description="Disordered" evidence="1">
    <location>
        <begin position="99"/>
        <end position="188"/>
    </location>
</feature>
<dbReference type="RefSeq" id="WP_343996374.1">
    <property type="nucleotide sequence ID" value="NZ_BAAALG010000013.1"/>
</dbReference>
<comment type="caution">
    <text evidence="2">The sequence shown here is derived from an EMBL/GenBank/DDBJ whole genome shotgun (WGS) entry which is preliminary data.</text>
</comment>
<feature type="region of interest" description="Disordered" evidence="1">
    <location>
        <begin position="1"/>
        <end position="71"/>
    </location>
</feature>
<keyword evidence="3" id="KW-1185">Reference proteome</keyword>
<organism evidence="2 3">
    <name type="scientific">Nocardioides dubius</name>
    <dbReference type="NCBI Taxonomy" id="317019"/>
    <lineage>
        <taxon>Bacteria</taxon>
        <taxon>Bacillati</taxon>
        <taxon>Actinomycetota</taxon>
        <taxon>Actinomycetes</taxon>
        <taxon>Propionibacteriales</taxon>
        <taxon>Nocardioidaceae</taxon>
        <taxon>Nocardioides</taxon>
    </lineage>
</organism>
<evidence type="ECO:0008006" key="4">
    <source>
        <dbReference type="Google" id="ProtNLM"/>
    </source>
</evidence>
<proteinExistence type="predicted"/>
<reference evidence="3" key="1">
    <citation type="journal article" date="2019" name="Int. J. Syst. Evol. Microbiol.">
        <title>The Global Catalogue of Microorganisms (GCM) 10K type strain sequencing project: providing services to taxonomists for standard genome sequencing and annotation.</title>
        <authorList>
            <consortium name="The Broad Institute Genomics Platform"/>
            <consortium name="The Broad Institute Genome Sequencing Center for Infectious Disease"/>
            <person name="Wu L."/>
            <person name="Ma J."/>
        </authorList>
    </citation>
    <scope>NUCLEOTIDE SEQUENCE [LARGE SCALE GENOMIC DNA]</scope>
    <source>
        <strain evidence="3">JCM 13008</strain>
    </source>
</reference>
<name>A0ABP4EML6_9ACTN</name>